<reference evidence="1 2" key="1">
    <citation type="journal article" date="2019" name="New Phytol.">
        <title>Comparative genomics reveals unique wood-decay strategies and fruiting body development in the Schizophyllaceae.</title>
        <authorList>
            <person name="Almasi E."/>
            <person name="Sahu N."/>
            <person name="Krizsan K."/>
            <person name="Balint B."/>
            <person name="Kovacs G.M."/>
            <person name="Kiss B."/>
            <person name="Cseklye J."/>
            <person name="Drula E."/>
            <person name="Henrissat B."/>
            <person name="Nagy I."/>
            <person name="Chovatia M."/>
            <person name="Adam C."/>
            <person name="LaButti K."/>
            <person name="Lipzen A."/>
            <person name="Riley R."/>
            <person name="Grigoriev I.V."/>
            <person name="Nagy L.G."/>
        </authorList>
    </citation>
    <scope>NUCLEOTIDE SEQUENCE [LARGE SCALE GENOMIC DNA]</scope>
    <source>
        <strain evidence="1 2">NL-1724</strain>
    </source>
</reference>
<gene>
    <name evidence="1" type="ORF">BD626DRAFT_232478</name>
</gene>
<comment type="caution">
    <text evidence="1">The sequence shown here is derived from an EMBL/GenBank/DDBJ whole genome shotgun (WGS) entry which is preliminary data.</text>
</comment>
<dbReference type="Proteomes" id="UP000320762">
    <property type="component" value="Unassembled WGS sequence"/>
</dbReference>
<sequence>MPALMSGAVCTCAPHARAMSSSPAPTGAPPCDYRSQGRLITPRSRLVRRPLHRSGYGNRDFGRVGAIRRGWSLGGCKESRSQAAASVGALTINEQSRPIGAVPLHLVARFQTNTHRHRCHRAYISTGRDSRPGWQVDSPNAPSPALRPCFGPCFDLRRSHARPVL</sequence>
<organism evidence="1 2">
    <name type="scientific">Schizophyllum amplum</name>
    <dbReference type="NCBI Taxonomy" id="97359"/>
    <lineage>
        <taxon>Eukaryota</taxon>
        <taxon>Fungi</taxon>
        <taxon>Dikarya</taxon>
        <taxon>Basidiomycota</taxon>
        <taxon>Agaricomycotina</taxon>
        <taxon>Agaricomycetes</taxon>
        <taxon>Agaricomycetidae</taxon>
        <taxon>Agaricales</taxon>
        <taxon>Schizophyllaceae</taxon>
        <taxon>Schizophyllum</taxon>
    </lineage>
</organism>
<dbReference type="EMBL" id="VDMD01000006">
    <property type="protein sequence ID" value="TRM64681.1"/>
    <property type="molecule type" value="Genomic_DNA"/>
</dbReference>
<accession>A0A550CIM9</accession>
<protein>
    <submittedName>
        <fullName evidence="1">Uncharacterized protein</fullName>
    </submittedName>
</protein>
<keyword evidence="2" id="KW-1185">Reference proteome</keyword>
<name>A0A550CIM9_9AGAR</name>
<evidence type="ECO:0000313" key="1">
    <source>
        <dbReference type="EMBL" id="TRM64681.1"/>
    </source>
</evidence>
<dbReference type="AlphaFoldDB" id="A0A550CIM9"/>
<proteinExistence type="predicted"/>
<evidence type="ECO:0000313" key="2">
    <source>
        <dbReference type="Proteomes" id="UP000320762"/>
    </source>
</evidence>